<evidence type="ECO:0000256" key="1">
    <source>
        <dbReference type="SAM" id="MobiDB-lite"/>
    </source>
</evidence>
<gene>
    <name evidence="2" type="ORF">MM415B00370_0031</name>
</gene>
<feature type="compositionally biased region" description="Acidic residues" evidence="1">
    <location>
        <begin position="83"/>
        <end position="104"/>
    </location>
</feature>
<dbReference type="EMBL" id="MT141546">
    <property type="protein sequence ID" value="QJA65913.1"/>
    <property type="molecule type" value="Genomic_DNA"/>
</dbReference>
<evidence type="ECO:0000313" key="2">
    <source>
        <dbReference type="EMBL" id="QJA65913.1"/>
    </source>
</evidence>
<accession>A0A6M3J7W1</accession>
<proteinExistence type="predicted"/>
<dbReference type="AlphaFoldDB" id="A0A6M3J7W1"/>
<name>A0A6M3J7W1_9ZZZZ</name>
<organism evidence="2">
    <name type="scientific">viral metagenome</name>
    <dbReference type="NCBI Taxonomy" id="1070528"/>
    <lineage>
        <taxon>unclassified sequences</taxon>
        <taxon>metagenomes</taxon>
        <taxon>organismal metagenomes</taxon>
    </lineage>
</organism>
<feature type="region of interest" description="Disordered" evidence="1">
    <location>
        <begin position="42"/>
        <end position="111"/>
    </location>
</feature>
<reference evidence="2" key="1">
    <citation type="submission" date="2020-03" db="EMBL/GenBank/DDBJ databases">
        <title>The deep terrestrial virosphere.</title>
        <authorList>
            <person name="Holmfeldt K."/>
            <person name="Nilsson E."/>
            <person name="Simone D."/>
            <person name="Lopez-Fernandez M."/>
            <person name="Wu X."/>
            <person name="de Brujin I."/>
            <person name="Lundin D."/>
            <person name="Andersson A."/>
            <person name="Bertilsson S."/>
            <person name="Dopson M."/>
        </authorList>
    </citation>
    <scope>NUCLEOTIDE SEQUENCE</scope>
    <source>
        <strain evidence="2">MM415B00370</strain>
    </source>
</reference>
<feature type="compositionally biased region" description="Acidic residues" evidence="1">
    <location>
        <begin position="61"/>
        <end position="74"/>
    </location>
</feature>
<protein>
    <submittedName>
        <fullName evidence="2">Uncharacterized protein</fullName>
    </submittedName>
</protein>
<sequence length="315" mass="35251">MNRYKITNKETGEIVEREAEYLGHAIEALGWPPDSCECEIIPLKKTRGRKKASEEPASVEPIDDAGEVEASEDIEAGRVESFDTAEEIVAESQEEPTIDPEQSEEGPPVSPEVAEKLRAQAQEDQDNAASHEYSKRLKRLKKEIDAIDIHALTDNASEAEKTAYENKKRIEAMALEAEVMFLRMGQLLYDAREKGEWTILHYESYREYVEDLSLPMTNSYSWATRLSSIYEYLVKNMGLDEKLLAEIGVAKLTRLLPLARSGNLTEEVLEAARILSDLDLRAELGHSVGGGGDSEQMIVCPRCGETFDAKKATRP</sequence>